<feature type="region of interest" description="Disordered" evidence="7">
    <location>
        <begin position="47"/>
        <end position="67"/>
    </location>
</feature>
<dbReference type="CDD" id="cd00086">
    <property type="entry name" value="homeodomain"/>
    <property type="match status" value="1"/>
</dbReference>
<dbReference type="InParanoid" id="A0A6P6YCV0"/>
<evidence type="ECO:0000256" key="7">
    <source>
        <dbReference type="SAM" id="MobiDB-lite"/>
    </source>
</evidence>
<dbReference type="PROSITE" id="PS50071">
    <property type="entry name" value="HOMEOBOX_2"/>
    <property type="match status" value="1"/>
</dbReference>
<keyword evidence="2 5" id="KW-0238">DNA-binding</keyword>
<evidence type="ECO:0000256" key="6">
    <source>
        <dbReference type="RuleBase" id="RU000682"/>
    </source>
</evidence>
<dbReference type="RefSeq" id="XP_027202736.1">
    <property type="nucleotide sequence ID" value="XM_027346935.1"/>
</dbReference>
<evidence type="ECO:0000313" key="10">
    <source>
        <dbReference type="RefSeq" id="XP_027202736.1"/>
    </source>
</evidence>
<accession>A0A6P6YCV0</accession>
<dbReference type="Proteomes" id="UP000515146">
    <property type="component" value="Unplaced"/>
</dbReference>
<dbReference type="GO" id="GO:0000978">
    <property type="term" value="F:RNA polymerase II cis-regulatory region sequence-specific DNA binding"/>
    <property type="evidence" value="ECO:0007669"/>
    <property type="project" value="TreeGrafter"/>
</dbReference>
<comment type="subcellular location">
    <subcellularLocation>
        <location evidence="1 5 6">Nucleus</location>
    </subcellularLocation>
</comment>
<dbReference type="KEGG" id="dpte:113796629"/>
<dbReference type="InterPro" id="IPR001356">
    <property type="entry name" value="HD"/>
</dbReference>
<dbReference type="Pfam" id="PF00046">
    <property type="entry name" value="Homeodomain"/>
    <property type="match status" value="1"/>
</dbReference>
<dbReference type="AlphaFoldDB" id="A0A6P6YCV0"/>
<evidence type="ECO:0000256" key="2">
    <source>
        <dbReference type="ARBA" id="ARBA00023125"/>
    </source>
</evidence>
<organism evidence="9 10">
    <name type="scientific">Dermatophagoides pteronyssinus</name>
    <name type="common">European house dust mite</name>
    <dbReference type="NCBI Taxonomy" id="6956"/>
    <lineage>
        <taxon>Eukaryota</taxon>
        <taxon>Metazoa</taxon>
        <taxon>Ecdysozoa</taxon>
        <taxon>Arthropoda</taxon>
        <taxon>Chelicerata</taxon>
        <taxon>Arachnida</taxon>
        <taxon>Acari</taxon>
        <taxon>Acariformes</taxon>
        <taxon>Sarcoptiformes</taxon>
        <taxon>Astigmata</taxon>
        <taxon>Psoroptidia</taxon>
        <taxon>Analgoidea</taxon>
        <taxon>Pyroglyphidae</taxon>
        <taxon>Dermatophagoidinae</taxon>
        <taxon>Dermatophagoides</taxon>
    </lineage>
</organism>
<sequence>MDFLENLDDNVLHHHYDVASNTDFNDDFLEIFGKDDDDNHRQHRNHRLLSTDNRHQNTDPNKNKSAPISVKKIDGQIINSEDRKQKLLINFRLKLNKYALCKNDSDSFVDPSESECFEKFELLRKMKSIENKQKFHQNVKKTSFFTVEKFIQEKFEENKQNFLRKWWKSICENNLSNVAKLKPNLIENSSELLFYLIIVLFNLDQNYKYCIELCRLKKMPLKFHRKLQQIWDLSWEQLELQRKNVQFLTCVQRFRLKQRNPYPSTITIGSRIKYGIPMKFKKILINYYDNVNKHPTTYDKEKLAEKTKLTVKQVSTFFKNRRNRIR</sequence>
<evidence type="ECO:0000256" key="5">
    <source>
        <dbReference type="PROSITE-ProRule" id="PRU00108"/>
    </source>
</evidence>
<dbReference type="PANTHER" id="PTHR10390">
    <property type="entry name" value="HOMEOBOX PROTEIN SIX"/>
    <property type="match status" value="1"/>
</dbReference>
<dbReference type="GO" id="GO:0005634">
    <property type="term" value="C:nucleus"/>
    <property type="evidence" value="ECO:0007669"/>
    <property type="project" value="UniProtKB-SubCell"/>
</dbReference>
<dbReference type="OrthoDB" id="6437733at2759"/>
<evidence type="ECO:0000256" key="1">
    <source>
        <dbReference type="ARBA" id="ARBA00004123"/>
    </source>
</evidence>
<feature type="domain" description="Homeobox" evidence="8">
    <location>
        <begin position="284"/>
        <end position="326"/>
    </location>
</feature>
<keyword evidence="9" id="KW-1185">Reference proteome</keyword>
<protein>
    <submittedName>
        <fullName evidence="10">Uncharacterized protein LOC113796629</fullName>
    </submittedName>
</protein>
<dbReference type="SMART" id="SM00389">
    <property type="entry name" value="HOX"/>
    <property type="match status" value="1"/>
</dbReference>
<dbReference type="InterPro" id="IPR009057">
    <property type="entry name" value="Homeodomain-like_sf"/>
</dbReference>
<dbReference type="GO" id="GO:0000981">
    <property type="term" value="F:DNA-binding transcription factor activity, RNA polymerase II-specific"/>
    <property type="evidence" value="ECO:0007669"/>
    <property type="project" value="TreeGrafter"/>
</dbReference>
<name>A0A6P6YCV0_DERPT</name>
<keyword evidence="3 5" id="KW-0371">Homeobox</keyword>
<evidence type="ECO:0000256" key="3">
    <source>
        <dbReference type="ARBA" id="ARBA00023155"/>
    </source>
</evidence>
<dbReference type="GO" id="GO:0005667">
    <property type="term" value="C:transcription regulator complex"/>
    <property type="evidence" value="ECO:0007669"/>
    <property type="project" value="TreeGrafter"/>
</dbReference>
<proteinExistence type="predicted"/>
<dbReference type="PANTHER" id="PTHR10390:SF44">
    <property type="entry name" value="SIX HOMEOBOX 4"/>
    <property type="match status" value="1"/>
</dbReference>
<evidence type="ECO:0000259" key="8">
    <source>
        <dbReference type="PROSITE" id="PS50071"/>
    </source>
</evidence>
<reference evidence="10" key="1">
    <citation type="submission" date="2025-08" db="UniProtKB">
        <authorList>
            <consortium name="RefSeq"/>
        </authorList>
    </citation>
    <scope>IDENTIFICATION</scope>
    <source>
        <strain evidence="10">Airmid</strain>
    </source>
</reference>
<dbReference type="Gene3D" id="1.10.10.60">
    <property type="entry name" value="Homeodomain-like"/>
    <property type="match status" value="1"/>
</dbReference>
<keyword evidence="4 5" id="KW-0539">Nucleus</keyword>
<dbReference type="SUPFAM" id="SSF46689">
    <property type="entry name" value="Homeodomain-like"/>
    <property type="match status" value="1"/>
</dbReference>
<gene>
    <name evidence="10" type="primary">LOC113796629</name>
</gene>
<evidence type="ECO:0000256" key="4">
    <source>
        <dbReference type="ARBA" id="ARBA00023242"/>
    </source>
</evidence>
<evidence type="ECO:0000313" key="9">
    <source>
        <dbReference type="Proteomes" id="UP000515146"/>
    </source>
</evidence>